<dbReference type="PROSITE" id="PS50006">
    <property type="entry name" value="FHA_DOMAIN"/>
    <property type="match status" value="1"/>
</dbReference>
<dbReference type="Gene3D" id="2.60.200.20">
    <property type="match status" value="1"/>
</dbReference>
<evidence type="ECO:0000313" key="4">
    <source>
        <dbReference type="EMBL" id="OZG63055.1"/>
    </source>
</evidence>
<organism evidence="4 5">
    <name type="scientific">Bifidobacterium lemurum</name>
    <dbReference type="NCBI Taxonomy" id="1603886"/>
    <lineage>
        <taxon>Bacteria</taxon>
        <taxon>Bacillati</taxon>
        <taxon>Actinomycetota</taxon>
        <taxon>Actinomycetes</taxon>
        <taxon>Bifidobacteriales</taxon>
        <taxon>Bifidobacteriaceae</taxon>
        <taxon>Bifidobacterium</taxon>
    </lineage>
</organism>
<dbReference type="Pfam" id="PF00498">
    <property type="entry name" value="FHA"/>
    <property type="match status" value="1"/>
</dbReference>
<dbReference type="Pfam" id="PF25591">
    <property type="entry name" value="LRV_2"/>
    <property type="match status" value="1"/>
</dbReference>
<comment type="caution">
    <text evidence="4">The sequence shown here is derived from an EMBL/GenBank/DDBJ whole genome shotgun (WGS) entry which is preliminary data.</text>
</comment>
<dbReference type="CDD" id="cd00060">
    <property type="entry name" value="FHA"/>
    <property type="match status" value="1"/>
</dbReference>
<protein>
    <recommendedName>
        <fullName evidence="3">FHA domain-containing protein</fullName>
    </recommendedName>
</protein>
<dbReference type="InterPro" id="IPR008984">
    <property type="entry name" value="SMAD_FHA_dom_sf"/>
</dbReference>
<keyword evidence="5" id="KW-1185">Reference proteome</keyword>
<dbReference type="AlphaFoldDB" id="A0A261FVQ0"/>
<dbReference type="SUPFAM" id="SSF49879">
    <property type="entry name" value="SMAD/FHA domain"/>
    <property type="match status" value="1"/>
</dbReference>
<feature type="domain" description="FHA" evidence="3">
    <location>
        <begin position="35"/>
        <end position="90"/>
    </location>
</feature>
<dbReference type="SMART" id="SM00240">
    <property type="entry name" value="FHA"/>
    <property type="match status" value="1"/>
</dbReference>
<reference evidence="4 5" key="1">
    <citation type="journal article" date="2017" name="BMC Genomics">
        <title>Comparative genomic and phylogenomic analyses of the Bifidobacteriaceae family.</title>
        <authorList>
            <person name="Lugli G.A."/>
            <person name="Milani C."/>
            <person name="Turroni F."/>
            <person name="Duranti S."/>
            <person name="Mancabelli L."/>
            <person name="Mangifesta M."/>
            <person name="Ferrario C."/>
            <person name="Modesto M."/>
            <person name="Mattarelli P."/>
            <person name="Jiri K."/>
            <person name="van Sinderen D."/>
            <person name="Ventura M."/>
        </authorList>
    </citation>
    <scope>NUCLEOTIDE SEQUENCE [LARGE SCALE GENOMIC DNA]</scope>
    <source>
        <strain evidence="4 5">DSM 28807</strain>
    </source>
</reference>
<dbReference type="InterPro" id="IPR057893">
    <property type="entry name" value="LRV_2"/>
</dbReference>
<name>A0A261FVQ0_9BIFI</name>
<sequence>MARSVFLREREAGTVQWTVRINGIDHISVKPGERVEIGRKPLRPLVDDGNTRVDVVDGTKSMSKRHAVFEVQQSGGAVICDLGSTNGTYVVRDNGDLLRLPAGVDFLLPTSPMRMQFGDVPVDLIRVDQLAEDEPEEAPVPDLFGFAVEPAKQEPDAADMSVDDILDLRAGEPTSMFDAASVKRKVSELNLSNPLTQLDPEPVQPRDLFADAATTTAEDAQSQAAPQLVPLTVDDAAARPEPANPFEQVGAEAETPADAAPADALPFASVGTPANVENERSAEWPAFDARPASTVLPESDSQSVESDQFAPAGTGASDSHAAVETQPVDGQPADQAAERSVPQMEEPQSAAPQQFVFTPMEDAAPVSAQTTPATGTPIAFTAMESGTDVETAGYTPAFEPGSVFERVSKGEFDAQEQVVQVDGLTSDDARRTEDFSVQFEMARHPELLPFLAMNPSLYDDLYSWLSAQGNRDIDEALAHNQGYQDYCEAVGK</sequence>
<dbReference type="EMBL" id="MWWX01000002">
    <property type="protein sequence ID" value="OZG63055.1"/>
    <property type="molecule type" value="Genomic_DNA"/>
</dbReference>
<dbReference type="InterPro" id="IPR000253">
    <property type="entry name" value="FHA_dom"/>
</dbReference>
<accession>A0A261FVQ0</accession>
<keyword evidence="1" id="KW-0597">Phosphoprotein</keyword>
<dbReference type="STRING" id="1603886.GCA_001895165_00825"/>
<dbReference type="OrthoDB" id="3240300at2"/>
<evidence type="ECO:0000256" key="2">
    <source>
        <dbReference type="SAM" id="MobiDB-lite"/>
    </source>
</evidence>
<evidence type="ECO:0000256" key="1">
    <source>
        <dbReference type="ARBA" id="ARBA00022553"/>
    </source>
</evidence>
<feature type="region of interest" description="Disordered" evidence="2">
    <location>
        <begin position="294"/>
        <end position="350"/>
    </location>
</feature>
<evidence type="ECO:0000259" key="3">
    <source>
        <dbReference type="PROSITE" id="PS50006"/>
    </source>
</evidence>
<gene>
    <name evidence="4" type="ORF">BLEM_0320</name>
</gene>
<dbReference type="RefSeq" id="WP_072724775.1">
    <property type="nucleotide sequence ID" value="NZ_BDIS01000011.1"/>
</dbReference>
<proteinExistence type="predicted"/>
<dbReference type="Proteomes" id="UP000216352">
    <property type="component" value="Unassembled WGS sequence"/>
</dbReference>
<evidence type="ECO:0000313" key="5">
    <source>
        <dbReference type="Proteomes" id="UP000216352"/>
    </source>
</evidence>